<keyword evidence="3" id="KW-1185">Reference proteome</keyword>
<protein>
    <submittedName>
        <fullName evidence="2">Transposon TX1 uncharacterized 149 kDa protein</fullName>
    </submittedName>
</protein>
<reference evidence="3" key="1">
    <citation type="journal article" date="2017" name="bioRxiv">
        <title>Comparative analysis of the genomes of Stylophora pistillata and Acropora digitifera provides evidence for extensive differences between species of corals.</title>
        <authorList>
            <person name="Voolstra C.R."/>
            <person name="Li Y."/>
            <person name="Liew Y.J."/>
            <person name="Baumgarten S."/>
            <person name="Zoccola D."/>
            <person name="Flot J.-F."/>
            <person name="Tambutte S."/>
            <person name="Allemand D."/>
            <person name="Aranda M."/>
        </authorList>
    </citation>
    <scope>NUCLEOTIDE SEQUENCE [LARGE SCALE GENOMIC DNA]</scope>
</reference>
<dbReference type="PANTHER" id="PTHR19446">
    <property type="entry name" value="REVERSE TRANSCRIPTASES"/>
    <property type="match status" value="1"/>
</dbReference>
<feature type="region of interest" description="Disordered" evidence="1">
    <location>
        <begin position="1"/>
        <end position="212"/>
    </location>
</feature>
<gene>
    <name evidence="2" type="ORF">AWC38_SpisGene12155</name>
</gene>
<dbReference type="Proteomes" id="UP000225706">
    <property type="component" value="Unassembled WGS sequence"/>
</dbReference>
<proteinExistence type="predicted"/>
<dbReference type="AlphaFoldDB" id="A0A2B4S2L0"/>
<name>A0A2B4S2L0_STYPI</name>
<evidence type="ECO:0000313" key="2">
    <source>
        <dbReference type="EMBL" id="PFX23283.1"/>
    </source>
</evidence>
<evidence type="ECO:0000313" key="3">
    <source>
        <dbReference type="Proteomes" id="UP000225706"/>
    </source>
</evidence>
<comment type="caution">
    <text evidence="2">The sequence shown here is derived from an EMBL/GenBank/DDBJ whole genome shotgun (WGS) entry which is preliminary data.</text>
</comment>
<organism evidence="2 3">
    <name type="scientific">Stylophora pistillata</name>
    <name type="common">Smooth cauliflower coral</name>
    <dbReference type="NCBI Taxonomy" id="50429"/>
    <lineage>
        <taxon>Eukaryota</taxon>
        <taxon>Metazoa</taxon>
        <taxon>Cnidaria</taxon>
        <taxon>Anthozoa</taxon>
        <taxon>Hexacorallia</taxon>
        <taxon>Scleractinia</taxon>
        <taxon>Astrocoeniina</taxon>
        <taxon>Pocilloporidae</taxon>
        <taxon>Stylophora</taxon>
    </lineage>
</organism>
<evidence type="ECO:0000256" key="1">
    <source>
        <dbReference type="SAM" id="MobiDB-lite"/>
    </source>
</evidence>
<feature type="compositionally biased region" description="Polar residues" evidence="1">
    <location>
        <begin position="163"/>
        <end position="173"/>
    </location>
</feature>
<sequence>MEDDQHDSSSIDENLPLAFVLPPPPQSAEQPIHPSPEQPVSDLTAQPLPEQSKEFNQPDPLSKQSAHPSQPSTCSLQSEQPVQPSQTSDCISSPPGQSSEPTPTDSPLTTSQGLIASIKSVIKPPRGTPAKISDESSLACFQEPTTPTLVSRKPRTSIPVPTASHTHSFLTSDNPEEDMETTHELKRKSSRLSTPTSKRKEGRNRSRKSDIEHGPGVWNFNNSLLKEKDFCIAIDNLIDDHIRFLHAFVSIQDWWEFLKRSVRKEAISFSRKKWRRLHRDEVFLTDKLIRLRQRLVYGDTAVSDSISNTESRLITLRTKKAEGIIIRCRAKWLEEGQRPSRYFLIYSEEKCKDRTSLQCTIQTATRSSLKRKLRKCTWNFILDSFPKSRKMSRCKPASSRQLTSDQASSCKGDLTLEEITVALNKINTNKAPGPDGLSVEFYSKFWDRLGPYLCQGFNACSRAGETFESMKTSTTLVIFKKGDRKDLKNW</sequence>
<accession>A0A2B4S2L0</accession>
<feature type="compositionally biased region" description="Polar residues" evidence="1">
    <location>
        <begin position="62"/>
        <end position="114"/>
    </location>
</feature>
<dbReference type="EMBL" id="LSMT01000212">
    <property type="protein sequence ID" value="PFX23283.1"/>
    <property type="molecule type" value="Genomic_DNA"/>
</dbReference>
<feature type="compositionally biased region" description="Basic and acidic residues" evidence="1">
    <location>
        <begin position="203"/>
        <end position="212"/>
    </location>
</feature>